<protein>
    <submittedName>
        <fullName evidence="1">Uncharacterized protein</fullName>
    </submittedName>
</protein>
<organism evidence="1">
    <name type="scientific">Microbacterium sp. A8/3-1</name>
    <dbReference type="NCBI Taxonomy" id="3160749"/>
    <lineage>
        <taxon>Bacteria</taxon>
        <taxon>Bacillati</taxon>
        <taxon>Actinomycetota</taxon>
        <taxon>Actinomycetes</taxon>
        <taxon>Micrococcales</taxon>
        <taxon>Microbacteriaceae</taxon>
        <taxon>Microbacterium</taxon>
    </lineage>
</organism>
<dbReference type="RefSeq" id="WP_350352750.1">
    <property type="nucleotide sequence ID" value="NZ_CP158357.1"/>
</dbReference>
<dbReference type="EMBL" id="CP158357">
    <property type="protein sequence ID" value="XBX79826.1"/>
    <property type="molecule type" value="Genomic_DNA"/>
</dbReference>
<reference evidence="1" key="1">
    <citation type="submission" date="2024-06" db="EMBL/GenBank/DDBJ databases">
        <title>Draft genome sequence of Microbacterium sp. strain A8/3-1, isolated from Oxytropis tragacanthoides Fisch. ex DC. Root nodules in the Altai region of Russia.</title>
        <authorList>
            <person name="Sazanova A."/>
            <person name="Guro P."/>
            <person name="Kuznetsova I."/>
            <person name="Belimov A."/>
            <person name="Safronova V."/>
        </authorList>
    </citation>
    <scope>NUCLEOTIDE SEQUENCE</scope>
    <source>
        <strain evidence="1">A8/3-1</strain>
    </source>
</reference>
<sequence length="186" mass="20693">MPSKKSREGLFRAADAQKLVRIERRPKHAGRLDGLVVQVGAKWALMARVVDGGYFDGFVAFRVKDVKRVTDDESVAATFAQTLSDWPPVCSDLLDLDSTVGVLNGLGHSGQLLGIQQERERDSLWIGILDEIIGRFVYFHGVRPDATWHPESLGYRLRSITAVEIGRRYFAALSVIAGEGPERDRD</sequence>
<proteinExistence type="predicted"/>
<name>A0AAU7W1H5_9MICO</name>
<accession>A0AAU7W1H5</accession>
<evidence type="ECO:0000313" key="1">
    <source>
        <dbReference type="EMBL" id="XBX79826.1"/>
    </source>
</evidence>
<gene>
    <name evidence="1" type="ORF">ABS642_06995</name>
</gene>
<dbReference type="AlphaFoldDB" id="A0AAU7W1H5"/>